<keyword evidence="2" id="KW-1185">Reference proteome</keyword>
<reference evidence="1" key="1">
    <citation type="journal article" date="2014" name="Int. J. Syst. Evol. Microbiol.">
        <title>Complete genome sequence of Corynebacterium casei LMG S-19264T (=DSM 44701T), isolated from a smear-ripened cheese.</title>
        <authorList>
            <consortium name="US DOE Joint Genome Institute (JGI-PGF)"/>
            <person name="Walter F."/>
            <person name="Albersmeier A."/>
            <person name="Kalinowski J."/>
            <person name="Ruckert C."/>
        </authorList>
    </citation>
    <scope>NUCLEOTIDE SEQUENCE</scope>
    <source>
        <strain evidence="1">JCM 4654</strain>
    </source>
</reference>
<gene>
    <name evidence="1" type="ORF">GCM10010508_16380</name>
</gene>
<dbReference type="EMBL" id="BMVF01000004">
    <property type="protein sequence ID" value="GHD86867.1"/>
    <property type="molecule type" value="Genomic_DNA"/>
</dbReference>
<sequence>MAMDRFVCAACRVLKGRERAAAPQNSGGAEFHCCFCGADAQYTYPLTRPVCLISPLRLGGMSLLHDVGPGLPAGPHVNLRYR</sequence>
<organism evidence="1 2">
    <name type="scientific">Streptomyces naganishii JCM 4654</name>
    <dbReference type="NCBI Taxonomy" id="1306179"/>
    <lineage>
        <taxon>Bacteria</taxon>
        <taxon>Bacillati</taxon>
        <taxon>Actinomycetota</taxon>
        <taxon>Actinomycetes</taxon>
        <taxon>Kitasatosporales</taxon>
        <taxon>Streptomycetaceae</taxon>
        <taxon>Streptomyces</taxon>
    </lineage>
</organism>
<name>A0A918Y1Q4_9ACTN</name>
<dbReference type="AlphaFoldDB" id="A0A918Y1Q4"/>
<protein>
    <submittedName>
        <fullName evidence="1">Uncharacterized protein</fullName>
    </submittedName>
</protein>
<evidence type="ECO:0000313" key="2">
    <source>
        <dbReference type="Proteomes" id="UP000608955"/>
    </source>
</evidence>
<comment type="caution">
    <text evidence="1">The sequence shown here is derived from an EMBL/GenBank/DDBJ whole genome shotgun (WGS) entry which is preliminary data.</text>
</comment>
<evidence type="ECO:0000313" key="1">
    <source>
        <dbReference type="EMBL" id="GHD86867.1"/>
    </source>
</evidence>
<dbReference type="Proteomes" id="UP000608955">
    <property type="component" value="Unassembled WGS sequence"/>
</dbReference>
<reference evidence="1" key="2">
    <citation type="submission" date="2020-09" db="EMBL/GenBank/DDBJ databases">
        <authorList>
            <person name="Sun Q."/>
            <person name="Ohkuma M."/>
        </authorList>
    </citation>
    <scope>NUCLEOTIDE SEQUENCE</scope>
    <source>
        <strain evidence="1">JCM 4654</strain>
    </source>
</reference>
<proteinExistence type="predicted"/>
<accession>A0A918Y1Q4</accession>